<dbReference type="InterPro" id="IPR024520">
    <property type="entry name" value="DUF3558"/>
</dbReference>
<reference evidence="4" key="1">
    <citation type="submission" date="2016-10" db="EMBL/GenBank/DDBJ databases">
        <authorList>
            <person name="Varghese N."/>
            <person name="Submissions S."/>
        </authorList>
    </citation>
    <scope>NUCLEOTIDE SEQUENCE [LARGE SCALE GENOMIC DNA]</scope>
    <source>
        <strain evidence="4">CGMCC 4.6609</strain>
    </source>
</reference>
<keyword evidence="2" id="KW-0732">Signal</keyword>
<evidence type="ECO:0000256" key="1">
    <source>
        <dbReference type="SAM" id="MobiDB-lite"/>
    </source>
</evidence>
<evidence type="ECO:0008006" key="5">
    <source>
        <dbReference type="Google" id="ProtNLM"/>
    </source>
</evidence>
<protein>
    <recommendedName>
        <fullName evidence="5">DUF3558 domain-containing protein</fullName>
    </recommendedName>
</protein>
<accession>A0A1H0W0L9</accession>
<evidence type="ECO:0000256" key="2">
    <source>
        <dbReference type="SAM" id="SignalP"/>
    </source>
</evidence>
<dbReference type="STRING" id="641025.SAMN05421507_116132"/>
<dbReference type="Proteomes" id="UP000199691">
    <property type="component" value="Unassembled WGS sequence"/>
</dbReference>
<proteinExistence type="predicted"/>
<keyword evidence="4" id="KW-1185">Reference proteome</keyword>
<gene>
    <name evidence="3" type="ORF">SAMN05421507_116132</name>
</gene>
<sequence>MMRRSKLVAMLICAAAISACTPGVEKGNPTAAAPTSSSSASDPTGDLPARPSTLKVDSVDVCKLLTTDVMKQIGVSTATPRMADLVEGQQSSACRYSGDGGFGYTVGAVTHKGVSYWIEGSGNTDGKVIKIADFGAIEITLKGGTGFDCSVAVDVADGQQLMVSYIPTTTTEKQKDQSFLCGNAEKAAGFALATLKTLK</sequence>
<name>A0A1H0W0L9_9PSEU</name>
<organism evidence="3 4">
    <name type="scientific">Lentzea jiangxiensis</name>
    <dbReference type="NCBI Taxonomy" id="641025"/>
    <lineage>
        <taxon>Bacteria</taxon>
        <taxon>Bacillati</taxon>
        <taxon>Actinomycetota</taxon>
        <taxon>Actinomycetes</taxon>
        <taxon>Pseudonocardiales</taxon>
        <taxon>Pseudonocardiaceae</taxon>
        <taxon>Lentzea</taxon>
    </lineage>
</organism>
<feature type="region of interest" description="Disordered" evidence="1">
    <location>
        <begin position="25"/>
        <end position="52"/>
    </location>
</feature>
<feature type="chain" id="PRO_5039432931" description="DUF3558 domain-containing protein" evidence="2">
    <location>
        <begin position="22"/>
        <end position="199"/>
    </location>
</feature>
<feature type="compositionally biased region" description="Low complexity" evidence="1">
    <location>
        <begin position="29"/>
        <end position="44"/>
    </location>
</feature>
<evidence type="ECO:0000313" key="3">
    <source>
        <dbReference type="EMBL" id="SDP84043.1"/>
    </source>
</evidence>
<dbReference type="Pfam" id="PF12079">
    <property type="entry name" value="DUF3558"/>
    <property type="match status" value="1"/>
</dbReference>
<dbReference type="AlphaFoldDB" id="A0A1H0W0L9"/>
<evidence type="ECO:0000313" key="4">
    <source>
        <dbReference type="Proteomes" id="UP000199691"/>
    </source>
</evidence>
<dbReference type="EMBL" id="FNIX01000016">
    <property type="protein sequence ID" value="SDP84043.1"/>
    <property type="molecule type" value="Genomic_DNA"/>
</dbReference>
<feature type="signal peptide" evidence="2">
    <location>
        <begin position="1"/>
        <end position="21"/>
    </location>
</feature>
<dbReference type="PROSITE" id="PS51257">
    <property type="entry name" value="PROKAR_LIPOPROTEIN"/>
    <property type="match status" value="1"/>
</dbReference>